<comment type="caution">
    <text evidence="1">The sequence shown here is derived from an EMBL/GenBank/DDBJ whole genome shotgun (WGS) entry which is preliminary data.</text>
</comment>
<sequence length="183" mass="21088">MAQRKRSVVLTQTKARPDELIWKNSHPNIIEYIGSRVEASLHALLRSAVYAEPRTHRYLCKSYCLFRNDVRSSSLSQHVKNEAEYLSQWPVCNFCCDDWHMRLHAPTENRHTEDPAEPVLAFGAENPRAAPFLKRTRKNFFSQASQLHLRFPVSSVHDGGFLTCKFPRCRPMSAGSCCMCRSF</sequence>
<organism evidence="1 2">
    <name type="scientific">Toxoplasma gondii GAB2-2007-GAL-DOM2</name>
    <dbReference type="NCBI Taxonomy" id="1130820"/>
    <lineage>
        <taxon>Eukaryota</taxon>
        <taxon>Sar</taxon>
        <taxon>Alveolata</taxon>
        <taxon>Apicomplexa</taxon>
        <taxon>Conoidasida</taxon>
        <taxon>Coccidia</taxon>
        <taxon>Eucoccidiorida</taxon>
        <taxon>Eimeriorina</taxon>
        <taxon>Sarcocystidae</taxon>
        <taxon>Toxoplasma</taxon>
    </lineage>
</organism>
<accession>A0A086JFX5</accession>
<proteinExistence type="predicted"/>
<dbReference type="AlphaFoldDB" id="A0A086JFX5"/>
<dbReference type="EMBL" id="AHZU02001568">
    <property type="protein sequence ID" value="KFG31043.1"/>
    <property type="molecule type" value="Genomic_DNA"/>
</dbReference>
<protein>
    <submittedName>
        <fullName evidence="1">Uncharacterized protein</fullName>
    </submittedName>
</protein>
<reference evidence="1 2" key="1">
    <citation type="submission" date="2014-02" db="EMBL/GenBank/DDBJ databases">
        <authorList>
            <person name="Sibley D."/>
            <person name="Venepally P."/>
            <person name="Karamycheva S."/>
            <person name="Hadjithomas M."/>
            <person name="Khan A."/>
            <person name="Brunk B."/>
            <person name="Roos D."/>
            <person name="Caler E."/>
            <person name="Lorenzi H."/>
        </authorList>
    </citation>
    <scope>NUCLEOTIDE SEQUENCE [LARGE SCALE GENOMIC DNA]</scope>
    <source>
        <strain evidence="1 2">GAB2-2007-GAL-DOM2</strain>
    </source>
</reference>
<evidence type="ECO:0000313" key="1">
    <source>
        <dbReference type="EMBL" id="KFG31043.1"/>
    </source>
</evidence>
<name>A0A086JFX5_TOXGO</name>
<gene>
    <name evidence="1" type="ORF">TGDOM2_318632</name>
</gene>
<dbReference type="Proteomes" id="UP000028837">
    <property type="component" value="Unassembled WGS sequence"/>
</dbReference>
<dbReference type="VEuPathDB" id="ToxoDB:TGDOM2_318632"/>
<evidence type="ECO:0000313" key="2">
    <source>
        <dbReference type="Proteomes" id="UP000028837"/>
    </source>
</evidence>